<dbReference type="Proteomes" id="UP000192223">
    <property type="component" value="Unplaced"/>
</dbReference>
<name>A0A1W4WRB8_AGRPL</name>
<protein>
    <submittedName>
        <fullName evidence="3">Uncharacterized protein LOC108735220</fullName>
    </submittedName>
</protein>
<sequence>MDSKVPLYNIVKFVKSSSIPKERLASLKLPRDLNLGGTKPKKIYAPNLNVIRNKDKSREHLKKSENINHRRGNDRRNNHKQKEINPSRYIQSSGIFSEGTAETKRSSQSFGGRVSNYSDRDNVASIVMPKLNRNSWNVNKTEEATIATDLMMCDEDDSSTDIEYEPVILPLDRNKEKFSKNFTVMDDEIKVKKEVSDELAGTVSTLTNNNSHLINKGKLSLICIIFKLIYFLLYTRK</sequence>
<dbReference type="KEGG" id="apln:108735220"/>
<evidence type="ECO:0000313" key="2">
    <source>
        <dbReference type="Proteomes" id="UP000192223"/>
    </source>
</evidence>
<organism evidence="2 3">
    <name type="scientific">Agrilus planipennis</name>
    <name type="common">Emerald ash borer</name>
    <name type="synonym">Agrilus marcopoli</name>
    <dbReference type="NCBI Taxonomy" id="224129"/>
    <lineage>
        <taxon>Eukaryota</taxon>
        <taxon>Metazoa</taxon>
        <taxon>Ecdysozoa</taxon>
        <taxon>Arthropoda</taxon>
        <taxon>Hexapoda</taxon>
        <taxon>Insecta</taxon>
        <taxon>Pterygota</taxon>
        <taxon>Neoptera</taxon>
        <taxon>Endopterygota</taxon>
        <taxon>Coleoptera</taxon>
        <taxon>Polyphaga</taxon>
        <taxon>Elateriformia</taxon>
        <taxon>Buprestoidea</taxon>
        <taxon>Buprestidae</taxon>
        <taxon>Agrilinae</taxon>
        <taxon>Agrilus</taxon>
    </lineage>
</organism>
<accession>A0A1W4WRB8</accession>
<proteinExistence type="predicted"/>
<dbReference type="AlphaFoldDB" id="A0A1W4WRB8"/>
<dbReference type="InParanoid" id="A0A1W4WRB8"/>
<keyword evidence="2" id="KW-1185">Reference proteome</keyword>
<feature type="region of interest" description="Disordered" evidence="1">
    <location>
        <begin position="54"/>
        <end position="115"/>
    </location>
</feature>
<dbReference type="STRING" id="224129.A0A1W4WRB8"/>
<dbReference type="OrthoDB" id="5836119at2759"/>
<feature type="compositionally biased region" description="Basic and acidic residues" evidence="1">
    <location>
        <begin position="74"/>
        <end position="85"/>
    </location>
</feature>
<gene>
    <name evidence="3" type="primary">LOC108735220</name>
</gene>
<reference evidence="3" key="1">
    <citation type="submission" date="2025-08" db="UniProtKB">
        <authorList>
            <consortium name="RefSeq"/>
        </authorList>
    </citation>
    <scope>IDENTIFICATION</scope>
    <source>
        <tissue evidence="3">Entire body</tissue>
    </source>
</reference>
<dbReference type="GeneID" id="108735220"/>
<evidence type="ECO:0000313" key="3">
    <source>
        <dbReference type="RefSeq" id="XP_018322570.2"/>
    </source>
</evidence>
<feature type="compositionally biased region" description="Basic and acidic residues" evidence="1">
    <location>
        <begin position="54"/>
        <end position="68"/>
    </location>
</feature>
<dbReference type="RefSeq" id="XP_018322570.2">
    <property type="nucleotide sequence ID" value="XM_018467068.2"/>
</dbReference>
<evidence type="ECO:0000256" key="1">
    <source>
        <dbReference type="SAM" id="MobiDB-lite"/>
    </source>
</evidence>